<dbReference type="CDD" id="cd11072">
    <property type="entry name" value="CYP71-like"/>
    <property type="match status" value="1"/>
</dbReference>
<dbReference type="Proteomes" id="UP001652660">
    <property type="component" value="Chromosome 4c"/>
</dbReference>
<dbReference type="InterPro" id="IPR002401">
    <property type="entry name" value="Cyt_P450_E_grp-I"/>
</dbReference>
<sequence length="513" mass="57639">MALILDLTFSSLLPVALLLLTLFIWFYASSKPQQRLPPSPSKFPVVGNLFQLGLYPHRKLQSLSRKYGSLMLVHFGSKPVVIASSADAACEIMRTHDLVFANRPKTSMSDRLLYGSKDIAASPYGEYWRQVRSICVLQLLSHKRVQSFRFVREEETSLMVEKIRSFSASSPPLSAINLSDLLMTLTNDVICRVALGRKYSDREDGSKSMQIMKEFAELLGTIDIGDFVPWLGWVRRLNDLDAKVEKVVKQLDEFLEGVIKEHKDRKNGKANTDDIIEGKGSDLVDILLEIQGEKSTGFTLELDSLKAIILDMFAAGTDTTHTVMNWAMTELLRHPKILEKLQTEVRQVAQGKPEITEDDLDKMDYLKAVIKETLRLHTPVPLLVPRESTQHVKLMGYDIPAGTRVMVNAWAIARDPSLWNQPEEFQPERFLNSTIDFRGFNFELIPFGAGRRGCPGTTFAVAVNELALAKLVHKFDFALPDGVEPKDLDMSESTGITIHRKNPLFAVAIPHSG</sequence>
<dbReference type="InterPro" id="IPR017972">
    <property type="entry name" value="Cyt_P450_CS"/>
</dbReference>
<protein>
    <submittedName>
        <fullName evidence="11">Norfluorocurarine oxidase-like</fullName>
    </submittedName>
</protein>
<dbReference type="InterPro" id="IPR001128">
    <property type="entry name" value="Cyt_P450"/>
</dbReference>
<dbReference type="GO" id="GO:0004497">
    <property type="term" value="F:monooxygenase activity"/>
    <property type="evidence" value="ECO:0007669"/>
    <property type="project" value="UniProtKB-KW"/>
</dbReference>
<evidence type="ECO:0000256" key="7">
    <source>
        <dbReference type="ARBA" id="ARBA00023033"/>
    </source>
</evidence>
<evidence type="ECO:0000256" key="4">
    <source>
        <dbReference type="ARBA" id="ARBA00022723"/>
    </source>
</evidence>
<dbReference type="PANTHER" id="PTHR47955:SF15">
    <property type="entry name" value="CYTOCHROME P450 71A2-LIKE"/>
    <property type="match status" value="1"/>
</dbReference>
<feature type="binding site" description="axial binding residue" evidence="8">
    <location>
        <position position="454"/>
    </location>
    <ligand>
        <name>heme</name>
        <dbReference type="ChEBI" id="CHEBI:30413"/>
    </ligand>
    <ligandPart>
        <name>Fe</name>
        <dbReference type="ChEBI" id="CHEBI:18248"/>
    </ligandPart>
</feature>
<dbReference type="PRINTS" id="PR00463">
    <property type="entry name" value="EP450I"/>
</dbReference>
<dbReference type="GO" id="GO:0020037">
    <property type="term" value="F:heme binding"/>
    <property type="evidence" value="ECO:0007669"/>
    <property type="project" value="InterPro"/>
</dbReference>
<dbReference type="RefSeq" id="XP_027122412.1">
    <property type="nucleotide sequence ID" value="XM_027266611.2"/>
</dbReference>
<dbReference type="GO" id="GO:0005506">
    <property type="term" value="F:iron ion binding"/>
    <property type="evidence" value="ECO:0007669"/>
    <property type="project" value="InterPro"/>
</dbReference>
<keyword evidence="3 8" id="KW-0349">Heme</keyword>
<keyword evidence="10" id="KW-1185">Reference proteome</keyword>
<keyword evidence="5 9" id="KW-0560">Oxidoreductase</keyword>
<dbReference type="Gene3D" id="1.10.630.10">
    <property type="entry name" value="Cytochrome P450"/>
    <property type="match status" value="1"/>
</dbReference>
<evidence type="ECO:0000256" key="5">
    <source>
        <dbReference type="ARBA" id="ARBA00023002"/>
    </source>
</evidence>
<organism evidence="10 11">
    <name type="scientific">Coffea arabica</name>
    <name type="common">Arabian coffee</name>
    <dbReference type="NCBI Taxonomy" id="13443"/>
    <lineage>
        <taxon>Eukaryota</taxon>
        <taxon>Viridiplantae</taxon>
        <taxon>Streptophyta</taxon>
        <taxon>Embryophyta</taxon>
        <taxon>Tracheophyta</taxon>
        <taxon>Spermatophyta</taxon>
        <taxon>Magnoliopsida</taxon>
        <taxon>eudicotyledons</taxon>
        <taxon>Gunneridae</taxon>
        <taxon>Pentapetalae</taxon>
        <taxon>asterids</taxon>
        <taxon>lamiids</taxon>
        <taxon>Gentianales</taxon>
        <taxon>Rubiaceae</taxon>
        <taxon>Ixoroideae</taxon>
        <taxon>Gardenieae complex</taxon>
        <taxon>Bertiereae - Coffeeae clade</taxon>
        <taxon>Coffeeae</taxon>
        <taxon>Coffea</taxon>
    </lineage>
</organism>
<comment type="cofactor">
    <cofactor evidence="1 8">
        <name>heme</name>
        <dbReference type="ChEBI" id="CHEBI:30413"/>
    </cofactor>
</comment>
<evidence type="ECO:0000256" key="2">
    <source>
        <dbReference type="ARBA" id="ARBA00010617"/>
    </source>
</evidence>
<evidence type="ECO:0000313" key="10">
    <source>
        <dbReference type="Proteomes" id="UP001652660"/>
    </source>
</evidence>
<evidence type="ECO:0000256" key="3">
    <source>
        <dbReference type="ARBA" id="ARBA00022617"/>
    </source>
</evidence>
<dbReference type="AlphaFoldDB" id="A0A6P6X8Y3"/>
<name>A0A6P6X8Y3_COFAR</name>
<dbReference type="SUPFAM" id="SSF48264">
    <property type="entry name" value="Cytochrome P450"/>
    <property type="match status" value="1"/>
</dbReference>
<evidence type="ECO:0000313" key="11">
    <source>
        <dbReference type="RefSeq" id="XP_027122412.1"/>
    </source>
</evidence>
<keyword evidence="6 8" id="KW-0408">Iron</keyword>
<dbReference type="FunFam" id="1.10.630.10:FF:000011">
    <property type="entry name" value="Cytochrome P450 83B1"/>
    <property type="match status" value="1"/>
</dbReference>
<dbReference type="GO" id="GO:0016705">
    <property type="term" value="F:oxidoreductase activity, acting on paired donors, with incorporation or reduction of molecular oxygen"/>
    <property type="evidence" value="ECO:0007669"/>
    <property type="project" value="InterPro"/>
</dbReference>
<proteinExistence type="inferred from homology"/>
<dbReference type="OrthoDB" id="1470350at2759"/>
<dbReference type="InterPro" id="IPR036396">
    <property type="entry name" value="Cyt_P450_sf"/>
</dbReference>
<dbReference type="Pfam" id="PF00067">
    <property type="entry name" value="p450"/>
    <property type="match status" value="1"/>
</dbReference>
<keyword evidence="7 9" id="KW-0503">Monooxygenase</keyword>
<reference evidence="11" key="2">
    <citation type="submission" date="2025-08" db="UniProtKB">
        <authorList>
            <consortium name="RefSeq"/>
        </authorList>
    </citation>
    <scope>IDENTIFICATION</scope>
    <source>
        <tissue evidence="11">Leaves</tissue>
    </source>
</reference>
<evidence type="ECO:0000256" key="1">
    <source>
        <dbReference type="ARBA" id="ARBA00001971"/>
    </source>
</evidence>
<evidence type="ECO:0000256" key="9">
    <source>
        <dbReference type="RuleBase" id="RU000461"/>
    </source>
</evidence>
<evidence type="ECO:0000256" key="6">
    <source>
        <dbReference type="ARBA" id="ARBA00023004"/>
    </source>
</evidence>
<evidence type="ECO:0000256" key="8">
    <source>
        <dbReference type="PIRSR" id="PIRSR602401-1"/>
    </source>
</evidence>
<comment type="similarity">
    <text evidence="2 9">Belongs to the cytochrome P450 family.</text>
</comment>
<dbReference type="PANTHER" id="PTHR47955">
    <property type="entry name" value="CYTOCHROME P450 FAMILY 71 PROTEIN"/>
    <property type="match status" value="1"/>
</dbReference>
<reference evidence="10" key="1">
    <citation type="journal article" date="2025" name="Foods">
        <title>Unveiling the Microbial Signatures of Arabica Coffee Cherries: Insights into Ripeness Specific Diversity, Functional Traits, and Implications for Quality and Safety.</title>
        <authorList>
            <consortium name="RefSeq"/>
            <person name="Tenea G.N."/>
            <person name="Cifuentes V."/>
            <person name="Reyes P."/>
            <person name="Cevallos-Vallejos M."/>
        </authorList>
    </citation>
    <scope>NUCLEOTIDE SEQUENCE [LARGE SCALE GENOMIC DNA]</scope>
</reference>
<gene>
    <name evidence="11" type="primary">LOC113739402</name>
</gene>
<dbReference type="GeneID" id="113739402"/>
<dbReference type="PROSITE" id="PS00086">
    <property type="entry name" value="CYTOCHROME_P450"/>
    <property type="match status" value="1"/>
</dbReference>
<accession>A0A6P6X8Y3</accession>
<dbReference type="PRINTS" id="PR00385">
    <property type="entry name" value="P450"/>
</dbReference>
<keyword evidence="4 8" id="KW-0479">Metal-binding</keyword>